<dbReference type="Proteomes" id="UP000746612">
    <property type="component" value="Unassembled WGS sequence"/>
</dbReference>
<proteinExistence type="predicted"/>
<organism evidence="1 2">
    <name type="scientific">Gibberella zeae</name>
    <name type="common">Wheat head blight fungus</name>
    <name type="synonym">Fusarium graminearum</name>
    <dbReference type="NCBI Taxonomy" id="5518"/>
    <lineage>
        <taxon>Eukaryota</taxon>
        <taxon>Fungi</taxon>
        <taxon>Dikarya</taxon>
        <taxon>Ascomycota</taxon>
        <taxon>Pezizomycotina</taxon>
        <taxon>Sordariomycetes</taxon>
        <taxon>Hypocreomycetidae</taxon>
        <taxon>Hypocreales</taxon>
        <taxon>Nectriaceae</taxon>
        <taxon>Fusarium</taxon>
    </lineage>
</organism>
<comment type="caution">
    <text evidence="1">The sequence shown here is derived from an EMBL/GenBank/DDBJ whole genome shotgun (WGS) entry which is preliminary data.</text>
</comment>
<protein>
    <submittedName>
        <fullName evidence="1">Uncharacterized protein</fullName>
    </submittedName>
</protein>
<dbReference type="AlphaFoldDB" id="A0A2H3GJU0"/>
<evidence type="ECO:0000313" key="2">
    <source>
        <dbReference type="Proteomes" id="UP000746612"/>
    </source>
</evidence>
<reference evidence="1" key="1">
    <citation type="submission" date="2021-03" db="EMBL/GenBank/DDBJ databases">
        <authorList>
            <person name="Alouane T."/>
            <person name="Langin T."/>
            <person name="Bonhomme L."/>
        </authorList>
    </citation>
    <scope>NUCLEOTIDE SEQUENCE</scope>
    <source>
        <strain evidence="1">MDC_Fg202</strain>
    </source>
</reference>
<name>A0A2H3GJU0_GIBZA</name>
<dbReference type="EMBL" id="CAJPIJ010000185">
    <property type="protein sequence ID" value="CAG2006963.1"/>
    <property type="molecule type" value="Genomic_DNA"/>
</dbReference>
<gene>
    <name evidence="1" type="ORF">MDCFG202_LOCUS534538</name>
</gene>
<accession>A0A2H3GJU0</accession>
<sequence length="892" mass="99171">MTTSQALNVVGLDAGRLSSNSGSVSGSSTRSILNLLPYGPDLTEAFRELKSRLRHQSFELNPSNRNKWLANRERLARLIWNHTANPYQIRRDTSYEASEINGRLVVIIGCKSRDARDQVQDIIEGSGALHFVRETLGFHDIRVDMKFKGHLARGSLGSGRISGKSNLQKRPILGMSMDLPTSDNRDTYTPTTLGGIILVDGTPYALAAGYAFMERLGGKREDGEMVVCSYGASGFGRLPKTARRSFAAGNKATSWTNGKDWALVSIPVDMTPPNTIVNVESLEDWPWTPSLTSLHAFPLLIQKTIDEQELALHMSKEGGSVACLAFPRSSPTPCAGYIAAGTSAIILNGTMHTVLRVDMLSPLEYGDSGSWVLVGNAVCGIIIAGTGRPDDSGLKDDASEEKLVFSAYVLPMNGVMANISDALHVEVSLPTLVDHRIDVLRRHTSKWDISTKVLPRALDMELLLGQQKQGRRGHKAERLQIDTSVIHTAIPRFYPKRLSGLSRFILESIGLHCETIQLLLPLGEVCPLSNIFRPGLRQWARDYRKSRWHNRRTFVCTAIINQCLQTEAGENLLGLLIFLWKSQRKLHITVMSKALQTKRRIGWIAQLLCSLFRVMSISKMNTPSIQELQSFIYCIISAFKDKDLKHLYLIPGARSRKAKASASTSLIWFDAPPSRSNLFQRGSRFVRNWVSGSHHDAANHIGVDRAIGNLPTISNSWDHSIAALSRVIVLLHTIYTSTREQVLVCYGKNASWVAFYADMLLGLDVSYRMMTTNGARPISPEFARINNNMTGGRPDVVVYFDDHVELAEIYEIVDRVDVGQELVTAYTLDHSYLPPVPTPAREPILAAQENITELPESVFSRVGQVRRLRTRVHNPDRDSGFSDIVRNLEDPV</sequence>
<evidence type="ECO:0000313" key="1">
    <source>
        <dbReference type="EMBL" id="CAG2006963.1"/>
    </source>
</evidence>